<proteinExistence type="predicted"/>
<organism evidence="1 2">
    <name type="scientific">Bacteroides fragilis</name>
    <dbReference type="NCBI Taxonomy" id="817"/>
    <lineage>
        <taxon>Bacteria</taxon>
        <taxon>Pseudomonadati</taxon>
        <taxon>Bacteroidota</taxon>
        <taxon>Bacteroidia</taxon>
        <taxon>Bacteroidales</taxon>
        <taxon>Bacteroidaceae</taxon>
        <taxon>Bacteroides</taxon>
    </lineage>
</organism>
<name>A0A9X9IJX2_BACFG</name>
<gene>
    <name evidence="1" type="ORF">NXW39_12075</name>
</gene>
<dbReference type="SUPFAM" id="SSF52058">
    <property type="entry name" value="L domain-like"/>
    <property type="match status" value="1"/>
</dbReference>
<dbReference type="EMBL" id="CP103070">
    <property type="protein sequence ID" value="UVO88122.1"/>
    <property type="molecule type" value="Genomic_DNA"/>
</dbReference>
<dbReference type="AlphaFoldDB" id="A0A9X9IJX2"/>
<evidence type="ECO:0000313" key="2">
    <source>
        <dbReference type="Proteomes" id="UP001058403"/>
    </source>
</evidence>
<accession>A0A9X9IJX2</accession>
<dbReference type="RefSeq" id="WP_146296368.1">
    <property type="nucleotide sequence ID" value="NZ_JALHKY010000036.1"/>
</dbReference>
<reference evidence="1" key="1">
    <citation type="submission" date="2022-08" db="EMBL/GenBank/DDBJ databases">
        <title>Genome Sequencing of Bacteroides fragilis Group Isolates with Nanopore Technology.</title>
        <authorList>
            <person name="Tisza M.J."/>
            <person name="Smith D."/>
            <person name="Dekker J.P."/>
        </authorList>
    </citation>
    <scope>NUCLEOTIDE SEQUENCE</scope>
    <source>
        <strain evidence="1">BFG-49</strain>
    </source>
</reference>
<evidence type="ECO:0008006" key="3">
    <source>
        <dbReference type="Google" id="ProtNLM"/>
    </source>
</evidence>
<sequence>MKALEYQYNPAINFLEIDPKFIPEGVEYAKDNGYNNLRIRVLNSTFDDKYVLDFSPFKDFSDLTGLIIGDDFKIIKTIAISNIEELHNLSYLDLNPSISINVSKLYSLTKLVIKNDQNIIGLNRSARLNSLQIFSTKHNDLTQLVGLNNLMDLTIIGGRIRNLEGIEHCPNITGLKLQYCKYLTNIDIINSTKIQKLYIERCSKIKDLSCLEGNCNLNDVFIDNVESIRFVPSLFNLEKFRFWNCIDGDLKPLLSNNHLIYIYFYPNKRHYTHSLNEILDAKNSI</sequence>
<protein>
    <recommendedName>
        <fullName evidence="3">Leucine-rich repeat domain-containing protein</fullName>
    </recommendedName>
</protein>
<dbReference type="InterPro" id="IPR032675">
    <property type="entry name" value="LRR_dom_sf"/>
</dbReference>
<dbReference type="Proteomes" id="UP001058403">
    <property type="component" value="Chromosome"/>
</dbReference>
<evidence type="ECO:0000313" key="1">
    <source>
        <dbReference type="EMBL" id="UVO88122.1"/>
    </source>
</evidence>
<dbReference type="Gene3D" id="3.80.10.10">
    <property type="entry name" value="Ribonuclease Inhibitor"/>
    <property type="match status" value="1"/>
</dbReference>